<dbReference type="EMBL" id="JAACAK010000082">
    <property type="protein sequence ID" value="NIR75444.1"/>
    <property type="molecule type" value="Genomic_DNA"/>
</dbReference>
<dbReference type="InterPro" id="IPR042113">
    <property type="entry name" value="P_AcTrfase_dom1"/>
</dbReference>
<name>A0AAE4Z7W8_9BACT</name>
<comment type="caution">
    <text evidence="2">The sequence shown here is derived from an EMBL/GenBank/DDBJ whole genome shotgun (WGS) entry which is preliminary data.</text>
</comment>
<accession>A0AAE4Z7W8</accession>
<evidence type="ECO:0000313" key="2">
    <source>
        <dbReference type="EMBL" id="NIR75444.1"/>
    </source>
</evidence>
<protein>
    <submittedName>
        <fullName evidence="2">Phosphate acetyltransferase</fullName>
    </submittedName>
</protein>
<dbReference type="SUPFAM" id="SSF53659">
    <property type="entry name" value="Isocitrate/Isopropylmalate dehydrogenase-like"/>
    <property type="match status" value="1"/>
</dbReference>
<evidence type="ECO:0000313" key="3">
    <source>
        <dbReference type="Proteomes" id="UP000702544"/>
    </source>
</evidence>
<dbReference type="InterPro" id="IPR002505">
    <property type="entry name" value="PTA_PTB"/>
</dbReference>
<organism evidence="2 3">
    <name type="scientific">Candidatus Kutchimonas denitrificans</name>
    <dbReference type="NCBI Taxonomy" id="3056748"/>
    <lineage>
        <taxon>Bacteria</taxon>
        <taxon>Pseudomonadati</taxon>
        <taxon>Gemmatimonadota</taxon>
        <taxon>Gemmatimonadia</taxon>
        <taxon>Candidatus Palauibacterales</taxon>
        <taxon>Candidatus Palauibacteraceae</taxon>
        <taxon>Candidatus Kutchimonas</taxon>
    </lineage>
</organism>
<proteinExistence type="predicted"/>
<evidence type="ECO:0000259" key="1">
    <source>
        <dbReference type="Pfam" id="PF01515"/>
    </source>
</evidence>
<sequence length="51" mass="5655">PDGEHDTIIRAAASVVQEGIAKPMLLGRPDWIRDRAKSLHIDLEGVELMHP</sequence>
<dbReference type="Gene3D" id="3.40.50.10950">
    <property type="match status" value="1"/>
</dbReference>
<feature type="non-terminal residue" evidence="2">
    <location>
        <position position="1"/>
    </location>
</feature>
<gene>
    <name evidence="2" type="primary">eutD</name>
    <name evidence="2" type="ORF">GWO12_10105</name>
</gene>
<dbReference type="GO" id="GO:0016746">
    <property type="term" value="F:acyltransferase activity"/>
    <property type="evidence" value="ECO:0007669"/>
    <property type="project" value="InterPro"/>
</dbReference>
<dbReference type="Pfam" id="PF01515">
    <property type="entry name" value="PTA_PTB"/>
    <property type="match status" value="1"/>
</dbReference>
<feature type="non-terminal residue" evidence="2">
    <location>
        <position position="51"/>
    </location>
</feature>
<reference evidence="2 3" key="1">
    <citation type="submission" date="2020-01" db="EMBL/GenBank/DDBJ databases">
        <title>Genomes assembled from Gulf of Kutch pelagic sediment metagenomes.</title>
        <authorList>
            <person name="Chandrashekar M."/>
            <person name="Mahajan M.S."/>
            <person name="Dave K.J."/>
            <person name="Vatsa P."/>
            <person name="Nathani N.M."/>
        </authorList>
    </citation>
    <scope>NUCLEOTIDE SEQUENCE [LARGE SCALE GENOMIC DNA]</scope>
    <source>
        <strain evidence="2">KS3-K002</strain>
    </source>
</reference>
<dbReference type="AlphaFoldDB" id="A0AAE4Z7W8"/>
<dbReference type="Proteomes" id="UP000702544">
    <property type="component" value="Unassembled WGS sequence"/>
</dbReference>
<feature type="domain" description="Phosphate acetyl/butaryl transferase" evidence="1">
    <location>
        <begin position="1"/>
        <end position="51"/>
    </location>
</feature>